<evidence type="ECO:0000313" key="2">
    <source>
        <dbReference type="RefSeq" id="XP_028155091.1"/>
    </source>
</evidence>
<sequence length="162" mass="18682">MTRLIMVFIAVFVAVLADTIEDKKRFDTIQKGADYLKTCEQNLGGMWTYVYTKGYKKIKEEHKDLIGNVLLCAYTKLGIMTENGDLIDDKVSSFYGNLLGENNNYILKNNNDIDVYTKRGLIETILKTCKPSKDLTPKRKVFSYQYCLHTEIFTKYSGQFPE</sequence>
<reference evidence="2" key="1">
    <citation type="submission" date="2025-08" db="UniProtKB">
        <authorList>
            <consortium name="RefSeq"/>
        </authorList>
    </citation>
    <scope>IDENTIFICATION</scope>
    <source>
        <tissue evidence="2">Whole insect</tissue>
    </source>
</reference>
<proteinExistence type="predicted"/>
<dbReference type="InParanoid" id="A0A6P7GZC6"/>
<dbReference type="InterPro" id="IPR036728">
    <property type="entry name" value="PBP_GOBP_sf"/>
</dbReference>
<feature type="signal peptide" evidence="1">
    <location>
        <begin position="1"/>
        <end position="17"/>
    </location>
</feature>
<accession>A0A6P7GZC6</accession>
<dbReference type="Gene3D" id="1.10.238.20">
    <property type="entry name" value="Pheromone/general odorant binding protein domain"/>
    <property type="match status" value="1"/>
</dbReference>
<protein>
    <submittedName>
        <fullName evidence="2">Uncharacterized protein LOC114348777</fullName>
    </submittedName>
</protein>
<keyword evidence="1" id="KW-0732">Signal</keyword>
<dbReference type="RefSeq" id="XP_028155091.1">
    <property type="nucleotide sequence ID" value="XM_028299290.1"/>
</dbReference>
<name>A0A6P7GZC6_DIAVI</name>
<dbReference type="AlphaFoldDB" id="A0A6P7GZC6"/>
<gene>
    <name evidence="2" type="primary">LOC114348777</name>
</gene>
<dbReference type="SUPFAM" id="SSF47565">
    <property type="entry name" value="Insect pheromone/odorant-binding proteins"/>
    <property type="match status" value="1"/>
</dbReference>
<feature type="chain" id="PRO_5028200031" evidence="1">
    <location>
        <begin position="18"/>
        <end position="162"/>
    </location>
</feature>
<evidence type="ECO:0000256" key="1">
    <source>
        <dbReference type="SAM" id="SignalP"/>
    </source>
</evidence>
<dbReference type="GO" id="GO:0005549">
    <property type="term" value="F:odorant binding"/>
    <property type="evidence" value="ECO:0007669"/>
    <property type="project" value="InterPro"/>
</dbReference>
<organism evidence="2">
    <name type="scientific">Diabrotica virgifera virgifera</name>
    <name type="common">western corn rootworm</name>
    <dbReference type="NCBI Taxonomy" id="50390"/>
    <lineage>
        <taxon>Eukaryota</taxon>
        <taxon>Metazoa</taxon>
        <taxon>Ecdysozoa</taxon>
        <taxon>Arthropoda</taxon>
        <taxon>Hexapoda</taxon>
        <taxon>Insecta</taxon>
        <taxon>Pterygota</taxon>
        <taxon>Neoptera</taxon>
        <taxon>Endopterygota</taxon>
        <taxon>Coleoptera</taxon>
        <taxon>Polyphaga</taxon>
        <taxon>Cucujiformia</taxon>
        <taxon>Chrysomeloidea</taxon>
        <taxon>Chrysomelidae</taxon>
        <taxon>Galerucinae</taxon>
        <taxon>Diabroticina</taxon>
        <taxon>Diabroticites</taxon>
        <taxon>Diabrotica</taxon>
    </lineage>
</organism>